<evidence type="ECO:0000256" key="1">
    <source>
        <dbReference type="SAM" id="Phobius"/>
    </source>
</evidence>
<protein>
    <recommendedName>
        <fullName evidence="4">DUF2214 domain-containing protein</fullName>
    </recommendedName>
</protein>
<keyword evidence="1" id="KW-0812">Transmembrane</keyword>
<dbReference type="RefSeq" id="WP_111434287.1">
    <property type="nucleotide sequence ID" value="NZ_JACIGG010000020.1"/>
</dbReference>
<keyword evidence="3" id="KW-1185">Reference proteome</keyword>
<organism evidence="2 3">
    <name type="scientific">Rhodobium orientis</name>
    <dbReference type="NCBI Taxonomy" id="34017"/>
    <lineage>
        <taxon>Bacteria</taxon>
        <taxon>Pseudomonadati</taxon>
        <taxon>Pseudomonadota</taxon>
        <taxon>Alphaproteobacteria</taxon>
        <taxon>Hyphomicrobiales</taxon>
        <taxon>Rhodobiaceae</taxon>
        <taxon>Rhodobium</taxon>
    </lineage>
</organism>
<feature type="transmembrane region" description="Helical" evidence="1">
    <location>
        <begin position="119"/>
        <end position="140"/>
    </location>
</feature>
<evidence type="ECO:0000313" key="2">
    <source>
        <dbReference type="EMBL" id="RAI27483.1"/>
    </source>
</evidence>
<evidence type="ECO:0000313" key="3">
    <source>
        <dbReference type="Proteomes" id="UP000249299"/>
    </source>
</evidence>
<proteinExistence type="predicted"/>
<feature type="transmembrane region" description="Helical" evidence="1">
    <location>
        <begin position="52"/>
        <end position="72"/>
    </location>
</feature>
<name>A0A327JQ38_9HYPH</name>
<dbReference type="AlphaFoldDB" id="A0A327JQ38"/>
<gene>
    <name evidence="2" type="ORF">CH339_10360</name>
</gene>
<feature type="transmembrane region" description="Helical" evidence="1">
    <location>
        <begin position="84"/>
        <end position="104"/>
    </location>
</feature>
<dbReference type="OrthoDB" id="118399at2"/>
<keyword evidence="1" id="KW-0472">Membrane</keyword>
<keyword evidence="1" id="KW-1133">Transmembrane helix</keyword>
<feature type="transmembrane region" description="Helical" evidence="1">
    <location>
        <begin position="12"/>
        <end position="32"/>
    </location>
</feature>
<dbReference type="Proteomes" id="UP000249299">
    <property type="component" value="Unassembled WGS sequence"/>
</dbReference>
<sequence length="143" mass="15478">MAHYLRFSRYGYAAVSATHIFGIALLVGAVLPLDLKLLGFWKPADRLSLVRVLVPTAATGLLIAIASGVLLFSVQPADYLKLPVFLAKMGIVAAGIVTALTLHARHGLWLERAAQEKRFWLPGLSILWWLSALACGRLIAFAG</sequence>
<accession>A0A327JQ38</accession>
<dbReference type="EMBL" id="NPEV01000018">
    <property type="protein sequence ID" value="RAI27483.1"/>
    <property type="molecule type" value="Genomic_DNA"/>
</dbReference>
<comment type="caution">
    <text evidence="2">The sequence shown here is derived from an EMBL/GenBank/DDBJ whole genome shotgun (WGS) entry which is preliminary data.</text>
</comment>
<reference evidence="2 3" key="1">
    <citation type="submission" date="2017-07" db="EMBL/GenBank/DDBJ databases">
        <title>Draft Genome Sequences of Select Purple Nonsulfur Bacteria.</title>
        <authorList>
            <person name="Lasarre B."/>
            <person name="Mckinlay J.B."/>
        </authorList>
    </citation>
    <scope>NUCLEOTIDE SEQUENCE [LARGE SCALE GENOMIC DNA]</scope>
    <source>
        <strain evidence="2 3">DSM 11290</strain>
    </source>
</reference>
<evidence type="ECO:0008006" key="4">
    <source>
        <dbReference type="Google" id="ProtNLM"/>
    </source>
</evidence>